<dbReference type="RefSeq" id="XP_046076776.1">
    <property type="nucleotide sequence ID" value="XM_046213612.1"/>
</dbReference>
<evidence type="ECO:0000313" key="2">
    <source>
        <dbReference type="Proteomes" id="UP001201262"/>
    </source>
</evidence>
<keyword evidence="2" id="KW-1185">Reference proteome</keyword>
<dbReference type="InterPro" id="IPR008930">
    <property type="entry name" value="Terpenoid_cyclase/PrenylTrfase"/>
</dbReference>
<gene>
    <name evidence="1" type="ORF">BGW36DRAFT_355163</name>
</gene>
<reference evidence="1" key="1">
    <citation type="submission" date="2021-12" db="EMBL/GenBank/DDBJ databases">
        <title>Convergent genome expansion in fungi linked to evolution of root-endophyte symbiosis.</title>
        <authorList>
            <consortium name="DOE Joint Genome Institute"/>
            <person name="Ke Y.-H."/>
            <person name="Bonito G."/>
            <person name="Liao H.-L."/>
            <person name="Looney B."/>
            <person name="Rojas-Flechas A."/>
            <person name="Nash J."/>
            <person name="Hameed K."/>
            <person name="Schadt C."/>
            <person name="Martin F."/>
            <person name="Crous P.W."/>
            <person name="Miettinen O."/>
            <person name="Magnuson J.K."/>
            <person name="Labbe J."/>
            <person name="Jacobson D."/>
            <person name="Doktycz M.J."/>
            <person name="Veneault-Fourrey C."/>
            <person name="Kuo A."/>
            <person name="Mondo S."/>
            <person name="Calhoun S."/>
            <person name="Riley R."/>
            <person name="Ohm R."/>
            <person name="LaButti K."/>
            <person name="Andreopoulos B."/>
            <person name="Pangilinan J."/>
            <person name="Nolan M."/>
            <person name="Tritt A."/>
            <person name="Clum A."/>
            <person name="Lipzen A."/>
            <person name="Daum C."/>
            <person name="Barry K."/>
            <person name="Grigoriev I.V."/>
            <person name="Vilgalys R."/>
        </authorList>
    </citation>
    <scope>NUCLEOTIDE SEQUENCE</scope>
    <source>
        <strain evidence="1">PMI_201</strain>
    </source>
</reference>
<accession>A0AAD4Q064</accession>
<evidence type="ECO:0000313" key="1">
    <source>
        <dbReference type="EMBL" id="KAH8703758.1"/>
    </source>
</evidence>
<dbReference type="Proteomes" id="UP001201262">
    <property type="component" value="Unassembled WGS sequence"/>
</dbReference>
<dbReference type="EMBL" id="JAJTJA010000002">
    <property type="protein sequence ID" value="KAH8703758.1"/>
    <property type="molecule type" value="Genomic_DNA"/>
</dbReference>
<dbReference type="PANTHER" id="PTHR43611">
    <property type="entry name" value="ALPHA-D-GLUCOSE 1-PHOSPHATE PHOSPHATASE"/>
    <property type="match status" value="1"/>
</dbReference>
<proteinExistence type="predicted"/>
<dbReference type="PANTHER" id="PTHR43611:SF3">
    <property type="entry name" value="FLAVIN MONONUCLEOTIDE HYDROLASE 1, CHLOROPLATIC"/>
    <property type="match status" value="1"/>
</dbReference>
<dbReference type="NCBIfam" id="TIGR01509">
    <property type="entry name" value="HAD-SF-IA-v3"/>
    <property type="match status" value="1"/>
</dbReference>
<dbReference type="SUPFAM" id="SSF48239">
    <property type="entry name" value="Terpenoid cyclases/Protein prenyltransferases"/>
    <property type="match status" value="1"/>
</dbReference>
<comment type="caution">
    <text evidence="1">The sequence shown here is derived from an EMBL/GenBank/DDBJ whole genome shotgun (WGS) entry which is preliminary data.</text>
</comment>
<dbReference type="InterPro" id="IPR006439">
    <property type="entry name" value="HAD-SF_hydro_IA"/>
</dbReference>
<dbReference type="SUPFAM" id="SSF56784">
    <property type="entry name" value="HAD-like"/>
    <property type="match status" value="1"/>
</dbReference>
<dbReference type="Gene3D" id="1.10.150.240">
    <property type="entry name" value="Putative phosphatase, domain 2"/>
    <property type="match status" value="1"/>
</dbReference>
<dbReference type="Pfam" id="PF00702">
    <property type="entry name" value="Hydrolase"/>
    <property type="match status" value="1"/>
</dbReference>
<dbReference type="InterPro" id="IPR023198">
    <property type="entry name" value="PGP-like_dom2"/>
</dbReference>
<protein>
    <submittedName>
        <fullName evidence="1">HAD-like domain-containing protein</fullName>
    </submittedName>
</protein>
<dbReference type="GeneID" id="70243899"/>
<dbReference type="InterPro" id="IPR023214">
    <property type="entry name" value="HAD_sf"/>
</dbReference>
<dbReference type="InterPro" id="IPR036412">
    <property type="entry name" value="HAD-like_sf"/>
</dbReference>
<organism evidence="1 2">
    <name type="scientific">Talaromyces proteolyticus</name>
    <dbReference type="NCBI Taxonomy" id="1131652"/>
    <lineage>
        <taxon>Eukaryota</taxon>
        <taxon>Fungi</taxon>
        <taxon>Dikarya</taxon>
        <taxon>Ascomycota</taxon>
        <taxon>Pezizomycotina</taxon>
        <taxon>Eurotiomycetes</taxon>
        <taxon>Eurotiomycetidae</taxon>
        <taxon>Eurotiales</taxon>
        <taxon>Trichocomaceae</taxon>
        <taxon>Talaromyces</taxon>
        <taxon>Talaromyces sect. Bacilispori</taxon>
    </lineage>
</organism>
<dbReference type="GO" id="GO:0016791">
    <property type="term" value="F:phosphatase activity"/>
    <property type="evidence" value="ECO:0007669"/>
    <property type="project" value="UniProtKB-ARBA"/>
</dbReference>
<dbReference type="AlphaFoldDB" id="A0AAD4Q064"/>
<sequence>MIPINGVTTKSTTILVDLRAVFTHPQVEHKLATRGSTVSLRRIMSTSVWMNYETGLLSEKECFAQLAEDYHFQACDLAAMIQNLRETTNWDQAAASIFKEIKRIGTRIFLVSNISKEDYAALRNRWDNEFWSIFDGVFTSSTLGVRKPSLHFYRHVLRATRAVPHQTFFVDDSPENVLAALSVGMRGTYKISELYRTVTNFVGDPVERGLAFLRRQGGSFPTTTQHNETITENYALLVILEVLNDPQPHLDSGTSLVVSPPVYPPPLYTRVINTDSGEPKYTSDAYPDDLDTTSLGLLTLPPDSVIAHSILDEMHDYIDKDGNVQTYFDKSRPRVDAVVALNVLTLFHRYGRGHELPDTMEWIYSVLLNRAYINGTRYYPNAECFLYSLTRLLRVSSDPTLKERVEAPLRKRVAERVGGAGDAYCLGMRVLACNYLGIDNHPDRQKLADMQQEDGGWEASCMYLIPGAKREVGNRGASTAFAVKALEDWSEQ</sequence>
<name>A0AAD4Q064_9EURO</name>
<dbReference type="Gene3D" id="3.40.50.1000">
    <property type="entry name" value="HAD superfamily/HAD-like"/>
    <property type="match status" value="1"/>
</dbReference>